<gene>
    <name evidence="2" type="ORF">CP960_05040</name>
</gene>
<protein>
    <recommendedName>
        <fullName evidence="4">YtkA-like domain-containing protein</fullName>
    </recommendedName>
</protein>
<evidence type="ECO:0000256" key="1">
    <source>
        <dbReference type="SAM" id="Phobius"/>
    </source>
</evidence>
<dbReference type="KEGG" id="ahs:AHALO_0298"/>
<name>A0A2N1J3S7_9BACT</name>
<organism evidence="2 3">
    <name type="scientific">Malaciobacter halophilus</name>
    <dbReference type="NCBI Taxonomy" id="197482"/>
    <lineage>
        <taxon>Bacteria</taxon>
        <taxon>Pseudomonadati</taxon>
        <taxon>Campylobacterota</taxon>
        <taxon>Epsilonproteobacteria</taxon>
        <taxon>Campylobacterales</taxon>
        <taxon>Arcobacteraceae</taxon>
        <taxon>Malaciobacter</taxon>
    </lineage>
</organism>
<keyword evidence="1" id="KW-0812">Transmembrane</keyword>
<evidence type="ECO:0000313" key="3">
    <source>
        <dbReference type="Proteomes" id="UP000233248"/>
    </source>
</evidence>
<evidence type="ECO:0008006" key="4">
    <source>
        <dbReference type="Google" id="ProtNLM"/>
    </source>
</evidence>
<keyword evidence="1" id="KW-1133">Transmembrane helix</keyword>
<evidence type="ECO:0000313" key="2">
    <source>
        <dbReference type="EMBL" id="PKI81225.1"/>
    </source>
</evidence>
<dbReference type="Proteomes" id="UP000233248">
    <property type="component" value="Unassembled WGS sequence"/>
</dbReference>
<keyword evidence="1" id="KW-0472">Membrane</keyword>
<feature type="transmembrane region" description="Helical" evidence="1">
    <location>
        <begin position="6"/>
        <end position="26"/>
    </location>
</feature>
<proteinExistence type="predicted"/>
<dbReference type="OrthoDB" id="5365516at2"/>
<keyword evidence="3" id="KW-1185">Reference proteome</keyword>
<dbReference type="EMBL" id="NXIF01000020">
    <property type="protein sequence ID" value="PKI81225.1"/>
    <property type="molecule type" value="Genomic_DNA"/>
</dbReference>
<sequence length="185" mass="21734">MKRNYWPLFFVGIFGFTLSMIVWTIYSAVKVPVHEDDTFFKKYQDVDMHYNDIMRSNDIFLSKYNFKIKINNKEFDLETKDIFLSQRVIEKSNIHKDILKKGLNNIEIKITDKNKNSLKDFKIKLRVTESTNNNTIIDLTTDSFSYENGTYTSNVTVPKEGKWNVIGTFTKGNTEGYFFLKTNAN</sequence>
<dbReference type="RefSeq" id="WP_101184324.1">
    <property type="nucleotide sequence ID" value="NZ_CP031218.1"/>
</dbReference>
<reference evidence="2 3" key="1">
    <citation type="submission" date="2017-09" db="EMBL/GenBank/DDBJ databases">
        <title>Genomics of the genus Arcobacter.</title>
        <authorList>
            <person name="Perez-Cataluna A."/>
            <person name="Figueras M.J."/>
            <person name="Salas-Masso N."/>
        </authorList>
    </citation>
    <scope>NUCLEOTIDE SEQUENCE [LARGE SCALE GENOMIC DNA]</scope>
    <source>
        <strain evidence="2 3">DSM 18005</strain>
    </source>
</reference>
<comment type="caution">
    <text evidence="2">The sequence shown here is derived from an EMBL/GenBank/DDBJ whole genome shotgun (WGS) entry which is preliminary data.</text>
</comment>
<dbReference type="AlphaFoldDB" id="A0A2N1J3S7"/>
<accession>A0A2N1J3S7</accession>